<dbReference type="OrthoDB" id="546578at2759"/>
<dbReference type="KEGG" id="vcn:VOLCADRAFT_116559"/>
<evidence type="ECO:0000313" key="3">
    <source>
        <dbReference type="Proteomes" id="UP000001058"/>
    </source>
</evidence>
<reference evidence="2 3" key="1">
    <citation type="journal article" date="2010" name="Science">
        <title>Genomic analysis of organismal complexity in the multicellular green alga Volvox carteri.</title>
        <authorList>
            <person name="Prochnik S.E."/>
            <person name="Umen J."/>
            <person name="Nedelcu A.M."/>
            <person name="Hallmann A."/>
            <person name="Miller S.M."/>
            <person name="Nishii I."/>
            <person name="Ferris P."/>
            <person name="Kuo A."/>
            <person name="Mitros T."/>
            <person name="Fritz-Laylin L.K."/>
            <person name="Hellsten U."/>
            <person name="Chapman J."/>
            <person name="Simakov O."/>
            <person name="Rensing S.A."/>
            <person name="Terry A."/>
            <person name="Pangilinan J."/>
            <person name="Kapitonov V."/>
            <person name="Jurka J."/>
            <person name="Salamov A."/>
            <person name="Shapiro H."/>
            <person name="Schmutz J."/>
            <person name="Grimwood J."/>
            <person name="Lindquist E."/>
            <person name="Lucas S."/>
            <person name="Grigoriev I.V."/>
            <person name="Schmitt R."/>
            <person name="Kirk D."/>
            <person name="Rokhsar D.S."/>
        </authorList>
    </citation>
    <scope>NUCLEOTIDE SEQUENCE [LARGE SCALE GENOMIC DNA]</scope>
    <source>
        <strain evidence="3">f. Nagariensis / Eve</strain>
    </source>
</reference>
<dbReference type="Proteomes" id="UP000001058">
    <property type="component" value="Unassembled WGS sequence"/>
</dbReference>
<dbReference type="RefSeq" id="XP_002947990.1">
    <property type="nucleotide sequence ID" value="XM_002947944.1"/>
</dbReference>
<accession>D8TNE4</accession>
<feature type="region of interest" description="Disordered" evidence="1">
    <location>
        <begin position="157"/>
        <end position="233"/>
    </location>
</feature>
<protein>
    <submittedName>
        <fullName evidence="2">Uncharacterized protein</fullName>
    </submittedName>
</protein>
<evidence type="ECO:0000313" key="2">
    <source>
        <dbReference type="EMBL" id="EFJ50978.1"/>
    </source>
</evidence>
<dbReference type="InParanoid" id="D8TNE4"/>
<keyword evidence="3" id="KW-1185">Reference proteome</keyword>
<organism evidence="3">
    <name type="scientific">Volvox carteri f. nagariensis</name>
    <dbReference type="NCBI Taxonomy" id="3068"/>
    <lineage>
        <taxon>Eukaryota</taxon>
        <taxon>Viridiplantae</taxon>
        <taxon>Chlorophyta</taxon>
        <taxon>core chlorophytes</taxon>
        <taxon>Chlorophyceae</taxon>
        <taxon>CS clade</taxon>
        <taxon>Chlamydomonadales</taxon>
        <taxon>Volvocaceae</taxon>
        <taxon>Volvox</taxon>
    </lineage>
</organism>
<sequence>MRGVIAVGKAISQAAARQRSWLQATALRSLPPTIADAPTSQAEGIGAVQLPQILGGLGRRGLAMGQHPLYELDKIQRTAEGHIDITEDEPGTGDMPHVTGRLPDLVEEEFRVTREEEEVEKGRQGAIQDLPEFFTSDTIPSSASSFAASSASAAADLHTGAPSDSTYVPPSPDYSHGAIPVVTDPGTGLASGSVAVADGARRAERGQAVIRGPGAETEVGLSSKGGPEQPEER</sequence>
<dbReference type="GeneID" id="9620876"/>
<dbReference type="AlphaFoldDB" id="D8TNE4"/>
<dbReference type="EMBL" id="GL378329">
    <property type="protein sequence ID" value="EFJ50978.1"/>
    <property type="molecule type" value="Genomic_DNA"/>
</dbReference>
<evidence type="ECO:0000256" key="1">
    <source>
        <dbReference type="SAM" id="MobiDB-lite"/>
    </source>
</evidence>
<name>D8TNE4_VOLCA</name>
<gene>
    <name evidence="2" type="ORF">VOLCADRAFT_116559</name>
</gene>
<proteinExistence type="predicted"/>